<evidence type="ECO:0000313" key="2">
    <source>
        <dbReference type="Proteomes" id="UP000180253"/>
    </source>
</evidence>
<name>A0A1S1N4H2_9GAMM</name>
<dbReference type="InterPro" id="IPR010775">
    <property type="entry name" value="DUF1365"/>
</dbReference>
<dbReference type="STRING" id="327939.BIW53_14740"/>
<dbReference type="OrthoDB" id="9778801at2"/>
<sequence length="244" mass="28398">MKQGLNSGLFIGDVKHKRHTPVEHQFNYPLYMAWIDLDEVELLNDIHPLFGTSGLKLLKFNEGDYLTAYSGSLKERAQKASISLGKDGSYDKVMLLCQLRCLGVYFSPVNFFFFVGPQGEFTHMLAEVSNTPWNERHCYVVKLNQKVNFKKAFHVSPFMDLNMNYHWNVKIQNDRTLIHIENKREQQLLFEATLRLKKQTLVRENITALLHRFPVMSLSILKSIYWQALKLILKKVPFVGHPGR</sequence>
<dbReference type="AlphaFoldDB" id="A0A1S1N4H2"/>
<gene>
    <name evidence="1" type="ORF">BIW53_14740</name>
</gene>
<keyword evidence="2" id="KW-1185">Reference proteome</keyword>
<evidence type="ECO:0000313" key="1">
    <source>
        <dbReference type="EMBL" id="OHU94335.1"/>
    </source>
</evidence>
<protein>
    <submittedName>
        <fullName evidence="1">Chromosome partitioning protein ParA</fullName>
    </submittedName>
</protein>
<reference evidence="1 2" key="1">
    <citation type="submission" date="2016-10" db="EMBL/GenBank/DDBJ databases">
        <title>Pseudoalteromonas amylolytica sp. nov., isolated from the surface seawater.</title>
        <authorList>
            <person name="Wu Y.-H."/>
            <person name="Cheng H."/>
            <person name="Jin X.-B."/>
            <person name="Wang C.-S."/>
            <person name="Xu X.-W."/>
        </authorList>
    </citation>
    <scope>NUCLEOTIDE SEQUENCE [LARGE SCALE GENOMIC DNA]</scope>
    <source>
        <strain evidence="1 2">JCM 12483</strain>
    </source>
</reference>
<dbReference type="Proteomes" id="UP000180253">
    <property type="component" value="Unassembled WGS sequence"/>
</dbReference>
<dbReference type="EMBL" id="MNAN01000034">
    <property type="protein sequence ID" value="OHU94335.1"/>
    <property type="molecule type" value="Genomic_DNA"/>
</dbReference>
<organism evidence="1 2">
    <name type="scientific">Pseudoalteromonas byunsanensis</name>
    <dbReference type="NCBI Taxonomy" id="327939"/>
    <lineage>
        <taxon>Bacteria</taxon>
        <taxon>Pseudomonadati</taxon>
        <taxon>Pseudomonadota</taxon>
        <taxon>Gammaproteobacteria</taxon>
        <taxon>Alteromonadales</taxon>
        <taxon>Pseudoalteromonadaceae</taxon>
        <taxon>Pseudoalteromonas</taxon>
    </lineage>
</organism>
<accession>A0A1S1N4H2</accession>
<dbReference type="PANTHER" id="PTHR33973">
    <property type="entry name" value="OS07G0153300 PROTEIN"/>
    <property type="match status" value="1"/>
</dbReference>
<dbReference type="RefSeq" id="WP_070992773.1">
    <property type="nucleotide sequence ID" value="NZ_CBCSHD010000009.1"/>
</dbReference>
<proteinExistence type="predicted"/>
<dbReference type="PANTHER" id="PTHR33973:SF4">
    <property type="entry name" value="OS07G0153300 PROTEIN"/>
    <property type="match status" value="1"/>
</dbReference>
<comment type="caution">
    <text evidence="1">The sequence shown here is derived from an EMBL/GenBank/DDBJ whole genome shotgun (WGS) entry which is preliminary data.</text>
</comment>
<dbReference type="Pfam" id="PF07103">
    <property type="entry name" value="DUF1365"/>
    <property type="match status" value="1"/>
</dbReference>